<feature type="transmembrane region" description="Helical" evidence="1">
    <location>
        <begin position="253"/>
        <end position="274"/>
    </location>
</feature>
<keyword evidence="1" id="KW-1133">Transmembrane helix</keyword>
<keyword evidence="1" id="KW-0812">Transmembrane</keyword>
<keyword evidence="1" id="KW-0472">Membrane</keyword>
<dbReference type="Proteomes" id="UP000887572">
    <property type="component" value="Unplaced"/>
</dbReference>
<protein>
    <submittedName>
        <fullName evidence="3">Uncharacterized protein</fullName>
    </submittedName>
</protein>
<sequence>MASFQKLNTNFLNKKLATAVSWKPMRLHDAVKELDEREECKNEEAYCMCDAYMFDNVLRSSGMCGNGTCNCCETDPSIAALAALKHIVYQPHPGCDDDGICTLSEGKPASKCCNEHYELNSKLIYGQLKINRENVNECGPNGHMTYYSRDFAVTREHATRGCANKTVWGLFAQKMNPSSTPIYGQLKINREDKGCGPNEHRIYYSPDFSVAPSRERAAKACADKTVWGLFAQKMAPPSSTPSKANGVAMPPSATYAIVVALLLGRFVLFLPMICGL</sequence>
<evidence type="ECO:0000313" key="3">
    <source>
        <dbReference type="WBParaSite" id="Gr19_v10_g4627.t1"/>
    </source>
</evidence>
<dbReference type="AlphaFoldDB" id="A0A914HTW1"/>
<keyword evidence="2" id="KW-1185">Reference proteome</keyword>
<reference evidence="3" key="1">
    <citation type="submission" date="2022-11" db="UniProtKB">
        <authorList>
            <consortium name="WormBaseParasite"/>
        </authorList>
    </citation>
    <scope>IDENTIFICATION</scope>
</reference>
<proteinExistence type="predicted"/>
<organism evidence="2 3">
    <name type="scientific">Globodera rostochiensis</name>
    <name type="common">Golden nematode worm</name>
    <name type="synonym">Heterodera rostochiensis</name>
    <dbReference type="NCBI Taxonomy" id="31243"/>
    <lineage>
        <taxon>Eukaryota</taxon>
        <taxon>Metazoa</taxon>
        <taxon>Ecdysozoa</taxon>
        <taxon>Nematoda</taxon>
        <taxon>Chromadorea</taxon>
        <taxon>Rhabditida</taxon>
        <taxon>Tylenchina</taxon>
        <taxon>Tylenchomorpha</taxon>
        <taxon>Tylenchoidea</taxon>
        <taxon>Heteroderidae</taxon>
        <taxon>Heteroderinae</taxon>
        <taxon>Globodera</taxon>
    </lineage>
</organism>
<dbReference type="WBParaSite" id="Gr19_v10_g4627.t1">
    <property type="protein sequence ID" value="Gr19_v10_g4627.t1"/>
    <property type="gene ID" value="Gr19_v10_g4627"/>
</dbReference>
<name>A0A914HTW1_GLORO</name>
<evidence type="ECO:0000313" key="2">
    <source>
        <dbReference type="Proteomes" id="UP000887572"/>
    </source>
</evidence>
<evidence type="ECO:0000256" key="1">
    <source>
        <dbReference type="SAM" id="Phobius"/>
    </source>
</evidence>
<accession>A0A914HTW1</accession>